<dbReference type="EMBL" id="CP109441">
    <property type="protein sequence ID" value="WUV43589.1"/>
    <property type="molecule type" value="Genomic_DNA"/>
</dbReference>
<evidence type="ECO:0000313" key="2">
    <source>
        <dbReference type="EMBL" id="WUV43589.1"/>
    </source>
</evidence>
<dbReference type="Proteomes" id="UP001432062">
    <property type="component" value="Chromosome"/>
</dbReference>
<name>A0ABZ1YK57_9NOCA</name>
<feature type="region of interest" description="Disordered" evidence="1">
    <location>
        <begin position="1"/>
        <end position="35"/>
    </location>
</feature>
<reference evidence="2" key="1">
    <citation type="submission" date="2022-10" db="EMBL/GenBank/DDBJ databases">
        <title>The complete genomes of actinobacterial strains from the NBC collection.</title>
        <authorList>
            <person name="Joergensen T.S."/>
            <person name="Alvarez Arevalo M."/>
            <person name="Sterndorff E.B."/>
            <person name="Faurdal D."/>
            <person name="Vuksanovic O."/>
            <person name="Mourched A.-S."/>
            <person name="Charusanti P."/>
            <person name="Shaw S."/>
            <person name="Blin K."/>
            <person name="Weber T."/>
        </authorList>
    </citation>
    <scope>NUCLEOTIDE SEQUENCE</scope>
    <source>
        <strain evidence="2">NBC_01482</strain>
    </source>
</reference>
<keyword evidence="3" id="KW-1185">Reference proteome</keyword>
<accession>A0ABZ1YK57</accession>
<gene>
    <name evidence="2" type="ORF">OG563_30780</name>
</gene>
<protein>
    <submittedName>
        <fullName evidence="2">Uncharacterized protein</fullName>
    </submittedName>
</protein>
<sequence>MPDDVRSSSRTGARVGSSRGTWRRPRRSFGPTKELSGTATAFADTSDRLVRRLFDTGLRLHKLRMVFDRPDPSAAELRTAGDAIAAMLDDLDGLIRETGLAMLDLAHERDTETIESLRNQTIHDGRLTNRRGRLR</sequence>
<organism evidence="2 3">
    <name type="scientific">Nocardia vinacea</name>
    <dbReference type="NCBI Taxonomy" id="96468"/>
    <lineage>
        <taxon>Bacteria</taxon>
        <taxon>Bacillati</taxon>
        <taxon>Actinomycetota</taxon>
        <taxon>Actinomycetes</taxon>
        <taxon>Mycobacteriales</taxon>
        <taxon>Nocardiaceae</taxon>
        <taxon>Nocardia</taxon>
    </lineage>
</organism>
<evidence type="ECO:0000313" key="3">
    <source>
        <dbReference type="Proteomes" id="UP001432062"/>
    </source>
</evidence>
<dbReference type="RefSeq" id="WP_329406102.1">
    <property type="nucleotide sequence ID" value="NZ_CP109441.1"/>
</dbReference>
<evidence type="ECO:0000256" key="1">
    <source>
        <dbReference type="SAM" id="MobiDB-lite"/>
    </source>
</evidence>
<proteinExistence type="predicted"/>